<accession>A0A8R7P330</accession>
<proteinExistence type="predicted"/>
<keyword evidence="2" id="KW-0611">Plant defense</keyword>
<keyword evidence="6" id="KW-1185">Reference proteome</keyword>
<evidence type="ECO:0000313" key="5">
    <source>
        <dbReference type="EnsemblPlants" id="TuG1812G0100000019.01.T01.cds283507"/>
    </source>
</evidence>
<evidence type="ECO:0000256" key="2">
    <source>
        <dbReference type="ARBA" id="ARBA00022821"/>
    </source>
</evidence>
<dbReference type="GO" id="GO:0009626">
    <property type="term" value="P:plant-type hypersensitive response"/>
    <property type="evidence" value="ECO:0007669"/>
    <property type="project" value="UniProtKB-ARBA"/>
</dbReference>
<dbReference type="InterPro" id="IPR036388">
    <property type="entry name" value="WH-like_DNA-bd_sf"/>
</dbReference>
<dbReference type="Gene3D" id="1.10.10.10">
    <property type="entry name" value="Winged helix-like DNA-binding domain superfamily/Winged helix DNA-binding domain"/>
    <property type="match status" value="1"/>
</dbReference>
<dbReference type="InterPro" id="IPR044974">
    <property type="entry name" value="Disease_R_plants"/>
</dbReference>
<dbReference type="PANTHER" id="PTHR23155:SF1058">
    <property type="entry name" value="OS11G0668100 PROTEIN"/>
    <property type="match status" value="1"/>
</dbReference>
<evidence type="ECO:0000259" key="4">
    <source>
        <dbReference type="Pfam" id="PF25019"/>
    </source>
</evidence>
<dbReference type="PANTHER" id="PTHR23155">
    <property type="entry name" value="DISEASE RESISTANCE PROTEIN RP"/>
    <property type="match status" value="1"/>
</dbReference>
<dbReference type="Pfam" id="PF25019">
    <property type="entry name" value="LRR_R13L1-DRL21"/>
    <property type="match status" value="1"/>
</dbReference>
<feature type="domain" description="Disease resistance protein winged helix" evidence="3">
    <location>
        <begin position="24"/>
        <end position="91"/>
    </location>
</feature>
<dbReference type="InterPro" id="IPR058922">
    <property type="entry name" value="WHD_DRP"/>
</dbReference>
<dbReference type="FunFam" id="1.10.10.10:FF:000322">
    <property type="entry name" value="Probable disease resistance protein At1g63360"/>
    <property type="match status" value="1"/>
</dbReference>
<reference evidence="6" key="1">
    <citation type="journal article" date="2013" name="Nature">
        <title>Draft genome of the wheat A-genome progenitor Triticum urartu.</title>
        <authorList>
            <person name="Ling H.Q."/>
            <person name="Zhao S."/>
            <person name="Liu D."/>
            <person name="Wang J."/>
            <person name="Sun H."/>
            <person name="Zhang C."/>
            <person name="Fan H."/>
            <person name="Li D."/>
            <person name="Dong L."/>
            <person name="Tao Y."/>
            <person name="Gao C."/>
            <person name="Wu H."/>
            <person name="Li Y."/>
            <person name="Cui Y."/>
            <person name="Guo X."/>
            <person name="Zheng S."/>
            <person name="Wang B."/>
            <person name="Yu K."/>
            <person name="Liang Q."/>
            <person name="Yang W."/>
            <person name="Lou X."/>
            <person name="Chen J."/>
            <person name="Feng M."/>
            <person name="Jian J."/>
            <person name="Zhang X."/>
            <person name="Luo G."/>
            <person name="Jiang Y."/>
            <person name="Liu J."/>
            <person name="Wang Z."/>
            <person name="Sha Y."/>
            <person name="Zhang B."/>
            <person name="Wu H."/>
            <person name="Tang D."/>
            <person name="Shen Q."/>
            <person name="Xue P."/>
            <person name="Zou S."/>
            <person name="Wang X."/>
            <person name="Liu X."/>
            <person name="Wang F."/>
            <person name="Yang Y."/>
            <person name="An X."/>
            <person name="Dong Z."/>
            <person name="Zhang K."/>
            <person name="Zhang X."/>
            <person name="Luo M.C."/>
            <person name="Dvorak J."/>
            <person name="Tong Y."/>
            <person name="Wang J."/>
            <person name="Yang H."/>
            <person name="Li Z."/>
            <person name="Wang D."/>
            <person name="Zhang A."/>
            <person name="Wang J."/>
        </authorList>
    </citation>
    <scope>NUCLEOTIDE SEQUENCE</scope>
    <source>
        <strain evidence="6">cv. G1812</strain>
    </source>
</reference>
<dbReference type="GO" id="GO:0042742">
    <property type="term" value="P:defense response to bacterium"/>
    <property type="evidence" value="ECO:0007669"/>
    <property type="project" value="UniProtKB-ARBA"/>
</dbReference>
<organism evidence="5 6">
    <name type="scientific">Triticum urartu</name>
    <name type="common">Red wild einkorn</name>
    <name type="synonym">Crithodium urartu</name>
    <dbReference type="NCBI Taxonomy" id="4572"/>
    <lineage>
        <taxon>Eukaryota</taxon>
        <taxon>Viridiplantae</taxon>
        <taxon>Streptophyta</taxon>
        <taxon>Embryophyta</taxon>
        <taxon>Tracheophyta</taxon>
        <taxon>Spermatophyta</taxon>
        <taxon>Magnoliopsida</taxon>
        <taxon>Liliopsida</taxon>
        <taxon>Poales</taxon>
        <taxon>Poaceae</taxon>
        <taxon>BOP clade</taxon>
        <taxon>Pooideae</taxon>
        <taxon>Triticodae</taxon>
        <taxon>Triticeae</taxon>
        <taxon>Triticinae</taxon>
        <taxon>Triticum</taxon>
    </lineage>
</organism>
<reference evidence="5" key="2">
    <citation type="submission" date="2018-03" db="EMBL/GenBank/DDBJ databases">
        <title>The Triticum urartu genome reveals the dynamic nature of wheat genome evolution.</title>
        <authorList>
            <person name="Ling H."/>
            <person name="Ma B."/>
            <person name="Shi X."/>
            <person name="Liu H."/>
            <person name="Dong L."/>
            <person name="Sun H."/>
            <person name="Cao Y."/>
            <person name="Gao Q."/>
            <person name="Zheng S."/>
            <person name="Li Y."/>
            <person name="Yu Y."/>
            <person name="Du H."/>
            <person name="Qi M."/>
            <person name="Li Y."/>
            <person name="Yu H."/>
            <person name="Cui Y."/>
            <person name="Wang N."/>
            <person name="Chen C."/>
            <person name="Wu H."/>
            <person name="Zhao Y."/>
            <person name="Zhang J."/>
            <person name="Li Y."/>
            <person name="Zhou W."/>
            <person name="Zhang B."/>
            <person name="Hu W."/>
            <person name="Eijk M."/>
            <person name="Tang J."/>
            <person name="Witsenboer H."/>
            <person name="Zhao S."/>
            <person name="Li Z."/>
            <person name="Zhang A."/>
            <person name="Wang D."/>
            <person name="Liang C."/>
        </authorList>
    </citation>
    <scope>NUCLEOTIDE SEQUENCE [LARGE SCALE GENOMIC DNA]</scope>
    <source>
        <strain evidence="5">cv. G1812</strain>
    </source>
</reference>
<feature type="domain" description="R13L1/DRL21-like LRR repeat region" evidence="4">
    <location>
        <begin position="287"/>
        <end position="361"/>
    </location>
</feature>
<reference evidence="5" key="3">
    <citation type="submission" date="2022-06" db="UniProtKB">
        <authorList>
            <consortium name="EnsemblPlants"/>
        </authorList>
    </citation>
    <scope>IDENTIFICATION</scope>
</reference>
<dbReference type="InterPro" id="IPR032675">
    <property type="entry name" value="LRR_dom_sf"/>
</dbReference>
<dbReference type="GO" id="GO:0002758">
    <property type="term" value="P:innate immune response-activating signaling pathway"/>
    <property type="evidence" value="ECO:0007669"/>
    <property type="project" value="UniProtKB-ARBA"/>
</dbReference>
<dbReference type="AlphaFoldDB" id="A0A8R7P330"/>
<dbReference type="InterPro" id="IPR056789">
    <property type="entry name" value="LRR_R13L1-DRL21"/>
</dbReference>
<dbReference type="Gramene" id="TuG1812G0100000019.01.T01">
    <property type="protein sequence ID" value="TuG1812G0100000019.01.T01.cds283507"/>
    <property type="gene ID" value="TuG1812G0100000019.01"/>
</dbReference>
<evidence type="ECO:0000313" key="6">
    <source>
        <dbReference type="Proteomes" id="UP000015106"/>
    </source>
</evidence>
<dbReference type="EnsemblPlants" id="TuG1812G0100000019.01.T01">
    <property type="protein sequence ID" value="TuG1812G0100000019.01.T01.cds283507"/>
    <property type="gene ID" value="TuG1812G0100000019.01"/>
</dbReference>
<protein>
    <submittedName>
        <fullName evidence="5">Uncharacterized protein</fullName>
    </submittedName>
</protein>
<sequence>MDALWWSYQQLNPDIGRCLEYCNIFPRRLKLEKDKLVNLWIAQGFIKISHAAEDMEDVAESYIQELVSHSFLQPERTSSGCFRIHDLVHDLLDMVTGCDCFGIENGKGQREGWIGDVPQDVSHLFVQNYDGELITKKILGLKKLRTLIIYIVEKDTPVEEKVLQSICLRLPKLRVLAIAFNHGRQFSSHVEMFLVPESVFQLKHLRYLAFPKGAECKVILPSALAKLLHIQLLDFGLGKISDFTCAADLINLRHIFCSYVSFPNIGRLSSLQTIPSFTVRIEEGYEIKQLRYLNKIRGSLVVDGLENVKSKEEALEANLAAKERLMELTLIFPDYNDSCTPEAEAEVLEGLCSPVGLQKLSYLLLQRLKVPRLDGG</sequence>
<dbReference type="Pfam" id="PF23559">
    <property type="entry name" value="WHD_DRP"/>
    <property type="match status" value="1"/>
</dbReference>
<keyword evidence="1" id="KW-0677">Repeat</keyword>
<dbReference type="SUPFAM" id="SSF52047">
    <property type="entry name" value="RNI-like"/>
    <property type="match status" value="1"/>
</dbReference>
<evidence type="ECO:0000259" key="3">
    <source>
        <dbReference type="Pfam" id="PF23559"/>
    </source>
</evidence>
<dbReference type="Gene3D" id="3.80.10.10">
    <property type="entry name" value="Ribonuclease Inhibitor"/>
    <property type="match status" value="1"/>
</dbReference>
<dbReference type="Proteomes" id="UP000015106">
    <property type="component" value="Chromosome 1"/>
</dbReference>
<name>A0A8R7P330_TRIUA</name>
<evidence type="ECO:0000256" key="1">
    <source>
        <dbReference type="ARBA" id="ARBA00022737"/>
    </source>
</evidence>